<comment type="caution">
    <text evidence="1">The sequence shown here is derived from an EMBL/GenBank/DDBJ whole genome shotgun (WGS) entry which is preliminary data.</text>
</comment>
<dbReference type="Proteomes" id="UP000655759">
    <property type="component" value="Unassembled WGS sequence"/>
</dbReference>
<organism evidence="1 2">
    <name type="scientific">Candidatus Nitrosotenuis uzonensis</name>
    <dbReference type="NCBI Taxonomy" id="1407055"/>
    <lineage>
        <taxon>Archaea</taxon>
        <taxon>Nitrososphaerota</taxon>
        <taxon>Candidatus Nitrosotenuis</taxon>
    </lineage>
</organism>
<proteinExistence type="predicted"/>
<dbReference type="AlphaFoldDB" id="A0A812F9R9"/>
<name>A0A812F9R9_9ARCH</name>
<dbReference type="EMBL" id="CAJNAQ010000005">
    <property type="protein sequence ID" value="CAE6502168.1"/>
    <property type="molecule type" value="Genomic_DNA"/>
</dbReference>
<reference evidence="1" key="1">
    <citation type="submission" date="2021-02" db="EMBL/GenBank/DDBJ databases">
        <authorList>
            <person name="Han P."/>
        </authorList>
    </citation>
    <scope>NUCLEOTIDE SEQUENCE</scope>
    <source>
        <strain evidence="1">Candidatus Nitrosotenuis uzonensis 5A</strain>
    </source>
</reference>
<evidence type="ECO:0000313" key="1">
    <source>
        <dbReference type="EMBL" id="CAE6502168.1"/>
    </source>
</evidence>
<evidence type="ECO:0000313" key="2">
    <source>
        <dbReference type="Proteomes" id="UP000655759"/>
    </source>
</evidence>
<sequence>MTDNLENVLEGTFEERAAGLVNRTKKDSDWGMSVLLALSKKLRERTEFLKNYSDYLNPGSFSTYFKPVKKLFEMNNVSVVWKRVYSTFAELDNTDKGRA</sequence>
<accession>A0A812F9R9</accession>
<protein>
    <submittedName>
        <fullName evidence="1">Integrase-like, catalytic core</fullName>
    </submittedName>
</protein>
<gene>
    <name evidence="1" type="ORF">NUZ5A_51245</name>
</gene>
<dbReference type="RefSeq" id="WP_205100681.1">
    <property type="nucleotide sequence ID" value="NZ_CAJNAQ010000005.1"/>
</dbReference>